<dbReference type="GO" id="GO:0005739">
    <property type="term" value="C:mitochondrion"/>
    <property type="evidence" value="ECO:0007669"/>
    <property type="project" value="UniProtKB-SubCell"/>
</dbReference>
<evidence type="ECO:0000256" key="3">
    <source>
        <dbReference type="ARBA" id="ARBA00010682"/>
    </source>
</evidence>
<dbReference type="CDD" id="cd09137">
    <property type="entry name" value="PLDc_PGS1_euk_2"/>
    <property type="match status" value="1"/>
</dbReference>
<keyword evidence="9 11" id="KW-1208">Phospholipid metabolism</keyword>
<keyword evidence="6" id="KW-0677">Repeat</keyword>
<dbReference type="Gene3D" id="3.30.870.10">
    <property type="entry name" value="Endonuclease Chain A"/>
    <property type="match status" value="2"/>
</dbReference>
<keyword evidence="5 11" id="KW-0808">Transferase</keyword>
<dbReference type="GO" id="GO:0032049">
    <property type="term" value="P:cardiolipin biosynthetic process"/>
    <property type="evidence" value="ECO:0007669"/>
    <property type="project" value="InterPro"/>
</dbReference>
<dbReference type="WBParaSite" id="Pan_g16901.t1">
    <property type="protein sequence ID" value="Pan_g16901.t1"/>
    <property type="gene ID" value="Pan_g16901"/>
</dbReference>
<evidence type="ECO:0000313" key="13">
    <source>
        <dbReference type="Proteomes" id="UP000492821"/>
    </source>
</evidence>
<keyword evidence="11" id="KW-0067">ATP-binding</keyword>
<dbReference type="CDD" id="cd09135">
    <property type="entry name" value="PLDc_PGS1_euk_1"/>
    <property type="match status" value="1"/>
</dbReference>
<evidence type="ECO:0000313" key="14">
    <source>
        <dbReference type="WBParaSite" id="Pan_g16901.t1"/>
    </source>
</evidence>
<comment type="pathway">
    <text evidence="2 11">Phospholipid metabolism; phosphatidylglycerol biosynthesis; phosphatidylglycerol from CDP-diacylglycerol: step 1/2.</text>
</comment>
<keyword evidence="7 11" id="KW-0443">Lipid metabolism</keyword>
<comment type="function">
    <text evidence="1 11">Functions in the biosynthesis of the anionic phospholipids phosphatidylglycerol and cardiolipin.</text>
</comment>
<dbReference type="AlphaFoldDB" id="A0A7E4V5L4"/>
<dbReference type="PANTHER" id="PTHR12586:SF1">
    <property type="entry name" value="CDP-DIACYLGLYCEROL--GLYCEROL-3-PHOSPHATE 3-PHOSPHATIDYLTRANSFERASE, MITOCHONDRIAL"/>
    <property type="match status" value="1"/>
</dbReference>
<proteinExistence type="inferred from homology"/>
<organism evidence="13 14">
    <name type="scientific">Panagrellus redivivus</name>
    <name type="common">Microworm</name>
    <dbReference type="NCBI Taxonomy" id="6233"/>
    <lineage>
        <taxon>Eukaryota</taxon>
        <taxon>Metazoa</taxon>
        <taxon>Ecdysozoa</taxon>
        <taxon>Nematoda</taxon>
        <taxon>Chromadorea</taxon>
        <taxon>Rhabditida</taxon>
        <taxon>Tylenchina</taxon>
        <taxon>Panagrolaimomorpha</taxon>
        <taxon>Panagrolaimoidea</taxon>
        <taxon>Panagrolaimidae</taxon>
        <taxon>Panagrellus</taxon>
    </lineage>
</organism>
<dbReference type="Pfam" id="PF13091">
    <property type="entry name" value="PLDc_2"/>
    <property type="match status" value="1"/>
</dbReference>
<dbReference type="GO" id="GO:0008444">
    <property type="term" value="F:CDP-diacylglycerol-glycerol-3-phosphate 3-phosphatidyltransferase activity"/>
    <property type="evidence" value="ECO:0007669"/>
    <property type="project" value="UniProtKB-EC"/>
</dbReference>
<dbReference type="PROSITE" id="PS50035">
    <property type="entry name" value="PLD"/>
    <property type="match status" value="1"/>
</dbReference>
<evidence type="ECO:0000256" key="2">
    <source>
        <dbReference type="ARBA" id="ARBA00005042"/>
    </source>
</evidence>
<dbReference type="PIRSF" id="PIRSF000850">
    <property type="entry name" value="Phospholipase_D_PSS"/>
    <property type="match status" value="1"/>
</dbReference>
<dbReference type="Proteomes" id="UP000492821">
    <property type="component" value="Unassembled WGS sequence"/>
</dbReference>
<reference evidence="14" key="2">
    <citation type="submission" date="2020-10" db="UniProtKB">
        <authorList>
            <consortium name="WormBaseParasite"/>
        </authorList>
    </citation>
    <scope>IDENTIFICATION</scope>
</reference>
<comment type="catalytic activity">
    <reaction evidence="10 11">
        <text>a CDP-1,2-diacyl-sn-glycerol + sn-glycerol 3-phosphate = a 1,2-diacyl-sn-glycero-3-phospho-(1'-sn-glycero-3'-phosphate) + CMP + H(+)</text>
        <dbReference type="Rhea" id="RHEA:12593"/>
        <dbReference type="ChEBI" id="CHEBI:15378"/>
        <dbReference type="ChEBI" id="CHEBI:57597"/>
        <dbReference type="ChEBI" id="CHEBI:58332"/>
        <dbReference type="ChEBI" id="CHEBI:60110"/>
        <dbReference type="ChEBI" id="CHEBI:60377"/>
        <dbReference type="EC" id="2.7.8.5"/>
    </reaction>
</comment>
<protein>
    <recommendedName>
        <fullName evidence="11">CDP-diacylglycerol--glycerol-3-phosphate 3-phosphatidyltransferase</fullName>
        <ecNumber evidence="11">2.7.8.5</ecNumber>
    </recommendedName>
</protein>
<evidence type="ECO:0000256" key="10">
    <source>
        <dbReference type="ARBA" id="ARBA00048586"/>
    </source>
</evidence>
<dbReference type="InterPro" id="IPR001736">
    <property type="entry name" value="PLipase_D/transphosphatidylase"/>
</dbReference>
<sequence>MDWLTADKSGLAVDPESISFIKTPTDYYDSLLNGIRTAKHRIILSSLYLGTGELEIKLVQALENAIEANPNLEVGILLDYLRGTRGAPTKSSSTMLASIADKANVSFYHTPDLRGFTKSSLPARMNEIVGLQHMKFYVFDDDVIISGANLSDSYFVDRQDRYVMIKDNKSLVSFFDSVFKAVSGSSFRLKGDGKLELPNECTVHPYEGDRQAFTDDLAAKLRAIAPIPSALPDSKTSDTLVYPFIQYGPVGINDEVDLLTRLFGRAQPDLAVTVATGYFNPHDRYLDQLLNQATYPASFVFAAPDANGFYNGEGLSGYIPHLYVNLSKDLYEAAKAKQRDLTLHEYSRPGWTFHGKGIWIEQKTAGISATMLGSSNYGYRSASRDMEAQVLVVTSNDKLRARLEEERKALLEFTSIVDAATFRRPDHCVPYWVKLFSRAFKHFF</sequence>
<reference evidence="13" key="1">
    <citation type="journal article" date="2013" name="Genetics">
        <title>The draft genome and transcriptome of Panagrellus redivivus are shaped by the harsh demands of a free-living lifestyle.</title>
        <authorList>
            <person name="Srinivasan J."/>
            <person name="Dillman A.R."/>
            <person name="Macchietto M.G."/>
            <person name="Heikkinen L."/>
            <person name="Lakso M."/>
            <person name="Fracchia K.M."/>
            <person name="Antoshechkin I."/>
            <person name="Mortazavi A."/>
            <person name="Wong G."/>
            <person name="Sternberg P.W."/>
        </authorList>
    </citation>
    <scope>NUCLEOTIDE SEQUENCE [LARGE SCALE GENOMIC DNA]</scope>
    <source>
        <strain evidence="13">MT8872</strain>
    </source>
</reference>
<evidence type="ECO:0000256" key="4">
    <source>
        <dbReference type="ARBA" id="ARBA00022516"/>
    </source>
</evidence>
<evidence type="ECO:0000256" key="11">
    <source>
        <dbReference type="RuleBase" id="RU365024"/>
    </source>
</evidence>
<evidence type="ECO:0000256" key="1">
    <source>
        <dbReference type="ARBA" id="ARBA00003537"/>
    </source>
</evidence>
<keyword evidence="13" id="KW-1185">Reference proteome</keyword>
<accession>A0A7E4V5L4</accession>
<dbReference type="SUPFAM" id="SSF56024">
    <property type="entry name" value="Phospholipase D/nuclease"/>
    <property type="match status" value="2"/>
</dbReference>
<evidence type="ECO:0000256" key="6">
    <source>
        <dbReference type="ARBA" id="ARBA00022737"/>
    </source>
</evidence>
<dbReference type="SMART" id="SM00155">
    <property type="entry name" value="PLDc"/>
    <property type="match status" value="2"/>
</dbReference>
<dbReference type="InterPro" id="IPR025202">
    <property type="entry name" value="PLD-like_dom"/>
</dbReference>
<evidence type="ECO:0000256" key="5">
    <source>
        <dbReference type="ARBA" id="ARBA00022679"/>
    </source>
</evidence>
<evidence type="ECO:0000259" key="12">
    <source>
        <dbReference type="PROSITE" id="PS50035"/>
    </source>
</evidence>
<dbReference type="GO" id="GO:0005524">
    <property type="term" value="F:ATP binding"/>
    <property type="evidence" value="ECO:0007669"/>
    <property type="project" value="UniProtKB-KW"/>
</dbReference>
<dbReference type="UniPathway" id="UPA00084">
    <property type="reaction ID" value="UER00503"/>
</dbReference>
<evidence type="ECO:0000256" key="9">
    <source>
        <dbReference type="ARBA" id="ARBA00023264"/>
    </source>
</evidence>
<comment type="subcellular location">
    <subcellularLocation>
        <location evidence="11">Mitochondrion</location>
    </subcellularLocation>
</comment>
<keyword evidence="4 11" id="KW-0444">Lipid biosynthesis</keyword>
<keyword evidence="8 11" id="KW-0594">Phospholipid biosynthesis</keyword>
<feature type="domain" description="PLD phosphodiesterase" evidence="12">
    <location>
        <begin position="128"/>
        <end position="154"/>
    </location>
</feature>
<evidence type="ECO:0000256" key="8">
    <source>
        <dbReference type="ARBA" id="ARBA00023209"/>
    </source>
</evidence>
<dbReference type="EC" id="2.7.8.5" evidence="11"/>
<dbReference type="PANTHER" id="PTHR12586">
    <property type="entry name" value="CDP-DIACYLGLYCEROL--SERINE O-PHOSPHATIDYLTRANSFERASE"/>
    <property type="match status" value="1"/>
</dbReference>
<dbReference type="InterPro" id="IPR016270">
    <property type="entry name" value="PGS1"/>
</dbReference>
<keyword evidence="11" id="KW-0547">Nucleotide-binding</keyword>
<comment type="similarity">
    <text evidence="3 11">Belongs to the CDP-alcohol phosphatidyltransferase class-II family.</text>
</comment>
<name>A0A7E4V5L4_PANRE</name>
<keyword evidence="11" id="KW-0496">Mitochondrion</keyword>
<evidence type="ECO:0000256" key="7">
    <source>
        <dbReference type="ARBA" id="ARBA00023098"/>
    </source>
</evidence>